<protein>
    <submittedName>
        <fullName evidence="1">Uncharacterized protein</fullName>
    </submittedName>
</protein>
<comment type="caution">
    <text evidence="1">The sequence shown here is derived from an EMBL/GenBank/DDBJ whole genome shotgun (WGS) entry which is preliminary data.</text>
</comment>
<name>A0ACC0WWR3_9STRA</name>
<dbReference type="EMBL" id="CM047580">
    <property type="protein sequence ID" value="KAI9922827.1"/>
    <property type="molecule type" value="Genomic_DNA"/>
</dbReference>
<accession>A0ACC0WWR3</accession>
<evidence type="ECO:0000313" key="1">
    <source>
        <dbReference type="EMBL" id="KAI9922827.1"/>
    </source>
</evidence>
<evidence type="ECO:0000313" key="2">
    <source>
        <dbReference type="Proteomes" id="UP001163321"/>
    </source>
</evidence>
<sequence>MIHKYSRATAAKLRELDVRPPICEVEDTCQMVRTSTSCVENIRVANLITGDVGEVHESRLRFYADGKLYVTEDILAHVAHNGEDHVDEQLVA</sequence>
<reference evidence="1 2" key="1">
    <citation type="journal article" date="2022" name="bioRxiv">
        <title>The genome of the oomycete Peronosclerospora sorghi, a cosmopolitan pathogen of maize and sorghum, is inflated with dispersed pseudogenes.</title>
        <authorList>
            <person name="Fletcher K."/>
            <person name="Martin F."/>
            <person name="Isakeit T."/>
            <person name="Cavanaugh K."/>
            <person name="Magill C."/>
            <person name="Michelmore R."/>
        </authorList>
    </citation>
    <scope>NUCLEOTIDE SEQUENCE [LARGE SCALE GENOMIC DNA]</scope>
    <source>
        <strain evidence="1">P6</strain>
    </source>
</reference>
<organism evidence="1 2">
    <name type="scientific">Peronosclerospora sorghi</name>
    <dbReference type="NCBI Taxonomy" id="230839"/>
    <lineage>
        <taxon>Eukaryota</taxon>
        <taxon>Sar</taxon>
        <taxon>Stramenopiles</taxon>
        <taxon>Oomycota</taxon>
        <taxon>Peronosporomycetes</taxon>
        <taxon>Peronosporales</taxon>
        <taxon>Peronosporaceae</taxon>
        <taxon>Peronosclerospora</taxon>
    </lineage>
</organism>
<gene>
    <name evidence="1" type="ORF">PsorP6_001317</name>
</gene>
<keyword evidence="2" id="KW-1185">Reference proteome</keyword>
<dbReference type="Proteomes" id="UP001163321">
    <property type="component" value="Chromosome 1"/>
</dbReference>
<proteinExistence type="predicted"/>